<dbReference type="GO" id="GO:0042781">
    <property type="term" value="F:3'-tRNA processing endoribonuclease activity"/>
    <property type="evidence" value="ECO:0007669"/>
    <property type="project" value="TreeGrafter"/>
</dbReference>
<dbReference type="RefSeq" id="WP_093314292.1">
    <property type="nucleotide sequence ID" value="NZ_FNPV01000007.1"/>
</dbReference>
<keyword evidence="2 6" id="KW-0540">Nuclease</keyword>
<dbReference type="InterPro" id="IPR014721">
    <property type="entry name" value="Ribsml_uS5_D2-typ_fold_subgr"/>
</dbReference>
<reference evidence="8 9" key="1">
    <citation type="submission" date="2016-10" db="EMBL/GenBank/DDBJ databases">
        <authorList>
            <person name="de Groot N.N."/>
        </authorList>
    </citation>
    <scope>NUCLEOTIDE SEQUENCE [LARGE SCALE GENOMIC DNA]</scope>
    <source>
        <strain evidence="8 9">APO</strain>
    </source>
</reference>
<accession>A0A1H3PU33</accession>
<dbReference type="EMBL" id="FNPV01000007">
    <property type="protein sequence ID" value="SDZ04473.1"/>
    <property type="molecule type" value="Genomic_DNA"/>
</dbReference>
<dbReference type="GO" id="GO:0030677">
    <property type="term" value="C:ribonuclease P complex"/>
    <property type="evidence" value="ECO:0007669"/>
    <property type="project" value="TreeGrafter"/>
</dbReference>
<evidence type="ECO:0000256" key="5">
    <source>
        <dbReference type="ARBA" id="ARBA00022884"/>
    </source>
</evidence>
<keyword evidence="5 6" id="KW-0694">RNA-binding</keyword>
<dbReference type="InterPro" id="IPR020568">
    <property type="entry name" value="Ribosomal_Su5_D2-typ_SF"/>
</dbReference>
<dbReference type="HAMAP" id="MF_00227">
    <property type="entry name" value="RNase_P"/>
    <property type="match status" value="1"/>
</dbReference>
<proteinExistence type="inferred from homology"/>
<keyword evidence="1 6" id="KW-0819">tRNA processing</keyword>
<dbReference type="Pfam" id="PF00825">
    <property type="entry name" value="Ribonuclease_P"/>
    <property type="match status" value="1"/>
</dbReference>
<evidence type="ECO:0000256" key="4">
    <source>
        <dbReference type="ARBA" id="ARBA00022801"/>
    </source>
</evidence>
<dbReference type="GO" id="GO:0001682">
    <property type="term" value="P:tRNA 5'-leader removal"/>
    <property type="evidence" value="ECO:0007669"/>
    <property type="project" value="UniProtKB-UniRule"/>
</dbReference>
<dbReference type="STRING" id="159292.SAMN05192546_10789"/>
<evidence type="ECO:0000256" key="2">
    <source>
        <dbReference type="ARBA" id="ARBA00022722"/>
    </source>
</evidence>
<keyword evidence="3 6" id="KW-0255">Endonuclease</keyword>
<dbReference type="GO" id="GO:0004526">
    <property type="term" value="F:ribonuclease P activity"/>
    <property type="evidence" value="ECO:0007669"/>
    <property type="project" value="UniProtKB-UniRule"/>
</dbReference>
<evidence type="ECO:0000256" key="7">
    <source>
        <dbReference type="NCBIfam" id="TIGR00188"/>
    </source>
</evidence>
<dbReference type="GO" id="GO:0000049">
    <property type="term" value="F:tRNA binding"/>
    <property type="evidence" value="ECO:0007669"/>
    <property type="project" value="UniProtKB-UniRule"/>
</dbReference>
<comment type="catalytic activity">
    <reaction evidence="6">
        <text>Endonucleolytic cleavage of RNA, removing 5'-extranucleotides from tRNA precursor.</text>
        <dbReference type="EC" id="3.1.26.5"/>
    </reaction>
</comment>
<evidence type="ECO:0000256" key="6">
    <source>
        <dbReference type="HAMAP-Rule" id="MF_00227"/>
    </source>
</evidence>
<protein>
    <recommendedName>
        <fullName evidence="6 7">Ribonuclease P protein component</fullName>
        <shortName evidence="6">RNase P protein</shortName>
        <shortName evidence="6">RNaseP protein</shortName>
        <ecNumber evidence="6 7">3.1.26.5</ecNumber>
    </recommendedName>
    <alternativeName>
        <fullName evidence="6">Protein C5</fullName>
    </alternativeName>
</protein>
<sequence length="125" mass="14509">MKPVPTIKKNKEFRTIYQKGKSVANRNLVLYYRKNPQVETRIGITVSKKVGKSVVRNKVKRRLKEILREKGDQLPKGYDLVWIARISCSEADYHTLQKAVTHLLNRTFFSKNRSSKKSMEKGSAE</sequence>
<gene>
    <name evidence="6" type="primary">rnpA</name>
    <name evidence="8" type="ORF">SAMN05192546_10789</name>
</gene>
<dbReference type="EC" id="3.1.26.5" evidence="6 7"/>
<dbReference type="AlphaFoldDB" id="A0A1H3PU33"/>
<evidence type="ECO:0000256" key="1">
    <source>
        <dbReference type="ARBA" id="ARBA00022694"/>
    </source>
</evidence>
<dbReference type="PANTHER" id="PTHR33992">
    <property type="entry name" value="RIBONUCLEASE P PROTEIN COMPONENT"/>
    <property type="match status" value="1"/>
</dbReference>
<dbReference type="OrthoDB" id="9810867at2"/>
<keyword evidence="4 6" id="KW-0378">Hydrolase</keyword>
<evidence type="ECO:0000313" key="8">
    <source>
        <dbReference type="EMBL" id="SDZ04473.1"/>
    </source>
</evidence>
<dbReference type="SUPFAM" id="SSF54211">
    <property type="entry name" value="Ribosomal protein S5 domain 2-like"/>
    <property type="match status" value="1"/>
</dbReference>
<dbReference type="Gene3D" id="3.30.230.10">
    <property type="match status" value="1"/>
</dbReference>
<evidence type="ECO:0000256" key="3">
    <source>
        <dbReference type="ARBA" id="ARBA00022759"/>
    </source>
</evidence>
<dbReference type="Proteomes" id="UP000199230">
    <property type="component" value="Unassembled WGS sequence"/>
</dbReference>
<comment type="subunit">
    <text evidence="6">Consists of a catalytic RNA component (M1 or rnpB) and a protein subunit.</text>
</comment>
<keyword evidence="9" id="KW-1185">Reference proteome</keyword>
<dbReference type="PANTHER" id="PTHR33992:SF1">
    <property type="entry name" value="RIBONUCLEASE P PROTEIN COMPONENT"/>
    <property type="match status" value="1"/>
</dbReference>
<dbReference type="InterPro" id="IPR000100">
    <property type="entry name" value="RNase_P"/>
</dbReference>
<comment type="similarity">
    <text evidence="6">Belongs to the RnpA family.</text>
</comment>
<comment type="function">
    <text evidence="6">RNaseP catalyzes the removal of the 5'-leader sequence from pre-tRNA to produce the mature 5'-terminus. It can also cleave other RNA substrates such as 4.5S RNA. The protein component plays an auxiliary but essential role in vivo by binding to the 5'-leader sequence and broadening the substrate specificity of the ribozyme.</text>
</comment>
<organism evidence="8 9">
    <name type="scientific">Tindallia californiensis</name>
    <dbReference type="NCBI Taxonomy" id="159292"/>
    <lineage>
        <taxon>Bacteria</taxon>
        <taxon>Bacillati</taxon>
        <taxon>Bacillota</taxon>
        <taxon>Clostridia</taxon>
        <taxon>Peptostreptococcales</taxon>
        <taxon>Tindalliaceae</taxon>
        <taxon>Tindallia</taxon>
    </lineage>
</organism>
<dbReference type="NCBIfam" id="TIGR00188">
    <property type="entry name" value="rnpA"/>
    <property type="match status" value="1"/>
</dbReference>
<name>A0A1H3PU33_9FIRM</name>
<evidence type="ECO:0000313" key="9">
    <source>
        <dbReference type="Proteomes" id="UP000199230"/>
    </source>
</evidence>